<dbReference type="Proteomes" id="UP000183076">
    <property type="component" value="Unassembled WGS sequence"/>
</dbReference>
<protein>
    <submittedName>
        <fullName evidence="1">Uncharacterized protein</fullName>
    </submittedName>
</protein>
<reference evidence="2" key="1">
    <citation type="submission" date="2016-10" db="EMBL/GenBank/DDBJ databases">
        <authorList>
            <person name="Varghese N."/>
            <person name="Submissions S."/>
        </authorList>
    </citation>
    <scope>NUCLEOTIDE SEQUENCE [LARGE SCALE GENOMIC DNA]</scope>
    <source>
        <strain evidence="2">DSM 10014</strain>
    </source>
</reference>
<evidence type="ECO:0000313" key="2">
    <source>
        <dbReference type="Proteomes" id="UP000183076"/>
    </source>
</evidence>
<dbReference type="EMBL" id="FNNB01000001">
    <property type="protein sequence ID" value="SDW22529.1"/>
    <property type="molecule type" value="Genomic_DNA"/>
</dbReference>
<organism evidence="1 2">
    <name type="scientific">Sulfitobacter pontiacus</name>
    <dbReference type="NCBI Taxonomy" id="60137"/>
    <lineage>
        <taxon>Bacteria</taxon>
        <taxon>Pseudomonadati</taxon>
        <taxon>Pseudomonadota</taxon>
        <taxon>Alphaproteobacteria</taxon>
        <taxon>Rhodobacterales</taxon>
        <taxon>Roseobacteraceae</taxon>
        <taxon>Sulfitobacter</taxon>
    </lineage>
</organism>
<dbReference type="RefSeq" id="WP_074634743.1">
    <property type="nucleotide sequence ID" value="NZ_BSKR01000001.1"/>
</dbReference>
<evidence type="ECO:0000313" key="1">
    <source>
        <dbReference type="EMBL" id="SDW22529.1"/>
    </source>
</evidence>
<sequence length="91" mass="10141">MTATVDARFLDAFHALPDGTHTGRYQTRRYVWSKSTFNTGKSWKLVAEELGGPDYISLNLYALASGARLYPCEMPAAKVIAFVRGLIIEDQ</sequence>
<gene>
    <name evidence="1" type="ORF">SAMN04488041_101608</name>
</gene>
<dbReference type="AlphaFoldDB" id="A0A1H2RV78"/>
<name>A0A1H2RV78_9RHOB</name>
<accession>A0A1H2RV78</accession>
<dbReference type="STRING" id="60137.SAMN04488041_101608"/>
<dbReference type="GeneID" id="94019924"/>
<proteinExistence type="predicted"/>